<dbReference type="PANTHER" id="PTHR43021">
    <property type="entry name" value="NA(+)/H(+) ANTIPORTER-RELATED"/>
    <property type="match status" value="1"/>
</dbReference>
<dbReference type="GO" id="GO:0015297">
    <property type="term" value="F:antiporter activity"/>
    <property type="evidence" value="ECO:0007669"/>
    <property type="project" value="InterPro"/>
</dbReference>
<dbReference type="GO" id="GO:0016020">
    <property type="term" value="C:membrane"/>
    <property type="evidence" value="ECO:0007669"/>
    <property type="project" value="UniProtKB-SubCell"/>
</dbReference>
<gene>
    <name evidence="7" type="ORF">HNR39_002284</name>
</gene>
<evidence type="ECO:0000256" key="4">
    <source>
        <dbReference type="ARBA" id="ARBA00023136"/>
    </source>
</evidence>
<evidence type="ECO:0000313" key="8">
    <source>
        <dbReference type="Proteomes" id="UP000571084"/>
    </source>
</evidence>
<dbReference type="InterPro" id="IPR038770">
    <property type="entry name" value="Na+/solute_symporter_sf"/>
</dbReference>
<feature type="transmembrane region" description="Helical" evidence="5">
    <location>
        <begin position="129"/>
        <end position="150"/>
    </location>
</feature>
<dbReference type="Pfam" id="PF00999">
    <property type="entry name" value="Na_H_Exchanger"/>
    <property type="match status" value="1"/>
</dbReference>
<dbReference type="InterPro" id="IPR006153">
    <property type="entry name" value="Cation/H_exchanger_TM"/>
</dbReference>
<keyword evidence="2 5" id="KW-0812">Transmembrane</keyword>
<evidence type="ECO:0000256" key="3">
    <source>
        <dbReference type="ARBA" id="ARBA00022989"/>
    </source>
</evidence>
<evidence type="ECO:0000259" key="6">
    <source>
        <dbReference type="Pfam" id="PF00999"/>
    </source>
</evidence>
<keyword evidence="3 5" id="KW-1133">Transmembrane helix</keyword>
<organism evidence="7 8">
    <name type="scientific">Glaciimonas immobilis</name>
    <dbReference type="NCBI Taxonomy" id="728004"/>
    <lineage>
        <taxon>Bacteria</taxon>
        <taxon>Pseudomonadati</taxon>
        <taxon>Pseudomonadota</taxon>
        <taxon>Betaproteobacteria</taxon>
        <taxon>Burkholderiales</taxon>
        <taxon>Oxalobacteraceae</taxon>
        <taxon>Glaciimonas</taxon>
    </lineage>
</organism>
<dbReference type="Proteomes" id="UP000571084">
    <property type="component" value="Unassembled WGS sequence"/>
</dbReference>
<comment type="subcellular location">
    <subcellularLocation>
        <location evidence="1">Membrane</location>
        <topology evidence="1">Multi-pass membrane protein</topology>
    </subcellularLocation>
</comment>
<keyword evidence="4 5" id="KW-0472">Membrane</keyword>
<sequence length="403" mass="43301">MDWALPSFALADPIQWNALLLFGSLLLFGLLGGYIATKTSWVPRITGYLVVGFILGVGGLNLLSGDVLKLASIFADIAVALVVYQLGRYVDIGWLRREKWLLATVLLSATLCFTFVSSALIWIGTSTVVAMLGGVLAIATAPAVIIVVLRDLKAEGQVTRRLAAMTALNNFVAILVAYALLPIIAHEGSTPFFTLFAHTGYSLIGSILLAYVTYRLMIPLARLLGRQPSRQFVLVIAVISLAIGAAHAFQLPVLLTMLAFAIMSKNLDHQYDLMELEFGIANELFIVMLFVTVGASIRLTDLSMVGASVAVLIGARFVAMACGVFTFAHFAKMKWKQAGLITLATLPMTEAGLGLMQTISYLYPHTTADVLPLLAGCLIVLELFGPIATQFALIKSGESGRES</sequence>
<feature type="transmembrane region" description="Helical" evidence="5">
    <location>
        <begin position="162"/>
        <end position="185"/>
    </location>
</feature>
<proteinExistence type="predicted"/>
<feature type="transmembrane region" description="Helical" evidence="5">
    <location>
        <begin position="309"/>
        <end position="330"/>
    </location>
</feature>
<feature type="domain" description="Cation/H+ exchanger transmembrane" evidence="6">
    <location>
        <begin position="30"/>
        <end position="393"/>
    </location>
</feature>
<dbReference type="EMBL" id="JACHHQ010000004">
    <property type="protein sequence ID" value="MBB5200449.1"/>
    <property type="molecule type" value="Genomic_DNA"/>
</dbReference>
<dbReference type="Gene3D" id="1.20.1530.20">
    <property type="match status" value="1"/>
</dbReference>
<protein>
    <submittedName>
        <fullName evidence="7">Kef-type K+ transport system membrane component KefB</fullName>
    </submittedName>
</protein>
<dbReference type="PANTHER" id="PTHR43021:SF2">
    <property type="entry name" value="CATION_H+ EXCHANGER DOMAIN-CONTAINING PROTEIN"/>
    <property type="match status" value="1"/>
</dbReference>
<evidence type="ECO:0000256" key="2">
    <source>
        <dbReference type="ARBA" id="ARBA00022692"/>
    </source>
</evidence>
<reference evidence="7 8" key="1">
    <citation type="submission" date="2020-08" db="EMBL/GenBank/DDBJ databases">
        <title>Genomic Encyclopedia of Type Strains, Phase IV (KMG-IV): sequencing the most valuable type-strain genomes for metagenomic binning, comparative biology and taxonomic classification.</title>
        <authorList>
            <person name="Goeker M."/>
        </authorList>
    </citation>
    <scope>NUCLEOTIDE SEQUENCE [LARGE SCALE GENOMIC DNA]</scope>
    <source>
        <strain evidence="7 8">DSM 23240</strain>
    </source>
</reference>
<feature type="transmembrane region" description="Helical" evidence="5">
    <location>
        <begin position="232"/>
        <end position="260"/>
    </location>
</feature>
<feature type="transmembrane region" description="Helical" evidence="5">
    <location>
        <begin position="370"/>
        <end position="394"/>
    </location>
</feature>
<keyword evidence="8" id="KW-1185">Reference proteome</keyword>
<dbReference type="GO" id="GO:1902600">
    <property type="term" value="P:proton transmembrane transport"/>
    <property type="evidence" value="ECO:0007669"/>
    <property type="project" value="InterPro"/>
</dbReference>
<comment type="caution">
    <text evidence="7">The sequence shown here is derived from an EMBL/GenBank/DDBJ whole genome shotgun (WGS) entry which is preliminary data.</text>
</comment>
<feature type="transmembrane region" description="Helical" evidence="5">
    <location>
        <begin position="47"/>
        <end position="64"/>
    </location>
</feature>
<evidence type="ECO:0000256" key="1">
    <source>
        <dbReference type="ARBA" id="ARBA00004141"/>
    </source>
</evidence>
<feature type="transmembrane region" description="Helical" evidence="5">
    <location>
        <begin position="70"/>
        <end position="87"/>
    </location>
</feature>
<feature type="transmembrane region" description="Helical" evidence="5">
    <location>
        <begin position="280"/>
        <end position="297"/>
    </location>
</feature>
<evidence type="ECO:0000256" key="5">
    <source>
        <dbReference type="SAM" id="Phobius"/>
    </source>
</evidence>
<dbReference type="AlphaFoldDB" id="A0A840RVH4"/>
<feature type="transmembrane region" description="Helical" evidence="5">
    <location>
        <begin position="14"/>
        <end position="35"/>
    </location>
</feature>
<feature type="transmembrane region" description="Helical" evidence="5">
    <location>
        <begin position="191"/>
        <end position="212"/>
    </location>
</feature>
<evidence type="ECO:0000313" key="7">
    <source>
        <dbReference type="EMBL" id="MBB5200449.1"/>
    </source>
</evidence>
<name>A0A840RVH4_9BURK</name>
<dbReference type="RefSeq" id="WP_168051829.1">
    <property type="nucleotide sequence ID" value="NZ_JAAOZT010000001.1"/>
</dbReference>
<feature type="transmembrane region" description="Helical" evidence="5">
    <location>
        <begin position="99"/>
        <end position="123"/>
    </location>
</feature>
<accession>A0A840RVH4</accession>